<proteinExistence type="predicted"/>
<gene>
    <name evidence="1" type="ordered locus">MCON_2186</name>
</gene>
<dbReference type="STRING" id="990316.MCON_2186"/>
<keyword evidence="2" id="KW-1185">Reference proteome</keyword>
<dbReference type="PANTHER" id="PTHR42754:SF1">
    <property type="entry name" value="LIPOPROTEIN"/>
    <property type="match status" value="1"/>
</dbReference>
<evidence type="ECO:0000313" key="1">
    <source>
        <dbReference type="EMBL" id="AEB68704.1"/>
    </source>
</evidence>
<protein>
    <submittedName>
        <fullName evidence="1">Uncharacterized protein</fullName>
    </submittedName>
</protein>
<dbReference type="InterPro" id="IPR011047">
    <property type="entry name" value="Quinoprotein_ADH-like_sf"/>
</dbReference>
<reference evidence="1 2" key="1">
    <citation type="journal article" date="2011" name="J. Bacteriol.">
        <title>Complete genome sequence of Methanosaeta concilii, a specialist in aceticlastic methanogenesis.</title>
        <authorList>
            <person name="Barber R.D."/>
            <person name="Zhang L."/>
            <person name="Harnack M."/>
            <person name="Olson M.V."/>
            <person name="Kaul R."/>
            <person name="Ingram-Smith C."/>
            <person name="Smith K.S."/>
        </authorList>
    </citation>
    <scope>NUCLEOTIDE SEQUENCE [LARGE SCALE GENOMIC DNA]</scope>
    <source>
        <strain evidence="2">ATCC 5969 / DSM 3671 / JCM 10134 / NBRC 103675 / OCM 69 / GP-6</strain>
    </source>
</reference>
<dbReference type="PANTHER" id="PTHR42754">
    <property type="entry name" value="ENDOGLUCANASE"/>
    <property type="match status" value="1"/>
</dbReference>
<organism evidence="1 2">
    <name type="scientific">Methanothrix soehngenii (strain ATCC 5969 / DSM 3671 / JCM 10134 / NBRC 103675 / OCM 69 / GP-6)</name>
    <name type="common">Methanosaeta concilii</name>
    <dbReference type="NCBI Taxonomy" id="990316"/>
    <lineage>
        <taxon>Archaea</taxon>
        <taxon>Methanobacteriati</taxon>
        <taxon>Methanobacteriota</taxon>
        <taxon>Stenosarchaea group</taxon>
        <taxon>Methanomicrobia</taxon>
        <taxon>Methanotrichales</taxon>
        <taxon>Methanotrichaceae</taxon>
        <taxon>Methanothrix</taxon>
    </lineage>
</organism>
<dbReference type="SUPFAM" id="SSF50998">
    <property type="entry name" value="Quinoprotein alcohol dehydrogenase-like"/>
    <property type="match status" value="1"/>
</dbReference>
<name>F4BXM6_METSG</name>
<dbReference type="InParanoid" id="F4BXM6"/>
<evidence type="ECO:0000313" key="2">
    <source>
        <dbReference type="Proteomes" id="UP000007807"/>
    </source>
</evidence>
<dbReference type="KEGG" id="mcj:MCON_2186"/>
<dbReference type="EMBL" id="CP002565">
    <property type="protein sequence ID" value="AEB68704.1"/>
    <property type="molecule type" value="Genomic_DNA"/>
</dbReference>
<dbReference type="AlphaFoldDB" id="F4BXM6"/>
<accession>F4BXM6</accession>
<dbReference type="HOGENOM" id="CLU_035227_0_0_2"/>
<dbReference type="Proteomes" id="UP000007807">
    <property type="component" value="Chromosome"/>
</dbReference>
<sequence length="395" mass="42208">MKIVLILGLTMLMLGILGASAQPEEVWNKTFGGSGIDLGSQAQETEDGGYILVGSTESYGAGREDAWLIKTDSNGNELWNRIFGGPKEDNGYSVQKTEDGGYITVGATKSYGSGDSDAWLIKTDVAGNKQWDKTFGGRDIDEGRSVLQANDGGYIIAGLTRSFGAGDSDAWLIKTDPSGKEQWNRTFGGPGYDAGWAVDKTNDGGYIITGPTESYGPDGSSNFWLIKTNSTGITQWEKTFGGSAWDGCRAVRETKDGGYILVGDTQSFSAGAQDVWVIKTDPSGKEQWNKTYGGSGYDWGFSIQQTNDSGYIIAGSTESYGLLVTTSGPEKRIPGNAWLIKTDSNGNELWNTTFGGKGTDGAYSIQETKAGGYIIEGSTTSYGNKSVDAWLIRVN</sequence>